<dbReference type="HAMAP" id="MF_01107">
    <property type="entry name" value="ArgD_aminotrans_3"/>
    <property type="match status" value="1"/>
</dbReference>
<dbReference type="NCBIfam" id="NF002325">
    <property type="entry name" value="PRK01278.1"/>
    <property type="match status" value="1"/>
</dbReference>
<evidence type="ECO:0000256" key="4">
    <source>
        <dbReference type="ARBA" id="ARBA00022898"/>
    </source>
</evidence>
<dbReference type="FunFam" id="3.40.640.10:FF:000004">
    <property type="entry name" value="Acetylornithine aminotransferase"/>
    <property type="match status" value="1"/>
</dbReference>
<dbReference type="InterPro" id="IPR004636">
    <property type="entry name" value="AcOrn/SuccOrn_fam"/>
</dbReference>
<dbReference type="InterPro" id="IPR005814">
    <property type="entry name" value="Aminotrans_3"/>
</dbReference>
<dbReference type="UniPathway" id="UPA00068">
    <property type="reaction ID" value="UER00109"/>
</dbReference>
<keyword evidence="5" id="KW-0963">Cytoplasm</keyword>
<comment type="subcellular location">
    <subcellularLocation>
        <location evidence="5">Cytoplasm</location>
    </subcellularLocation>
</comment>
<dbReference type="InterPro" id="IPR049704">
    <property type="entry name" value="Aminotrans_3_PPA_site"/>
</dbReference>
<gene>
    <name evidence="5" type="primary">argD</name>
    <name evidence="6" type="ORF">TSACC_23208</name>
</gene>
<dbReference type="CDD" id="cd00610">
    <property type="entry name" value="OAT_like"/>
    <property type="match status" value="1"/>
</dbReference>
<dbReference type="InterPro" id="IPR015422">
    <property type="entry name" value="PyrdxlP-dep_Trfase_small"/>
</dbReference>
<comment type="similarity">
    <text evidence="5">Belongs to the class-III pyridoxal-phosphate-dependent aminotransferase family. ArgD subfamily.</text>
</comment>
<proteinExistence type="inferred from homology"/>
<dbReference type="GO" id="GO:0030170">
    <property type="term" value="F:pyridoxal phosphate binding"/>
    <property type="evidence" value="ECO:0007669"/>
    <property type="project" value="InterPro"/>
</dbReference>
<evidence type="ECO:0000256" key="2">
    <source>
        <dbReference type="ARBA" id="ARBA00022605"/>
    </source>
</evidence>
<comment type="caution">
    <text evidence="6">The sequence shown here is derived from an EMBL/GenBank/DDBJ whole genome shotgun (WGS) entry which is preliminary data.</text>
</comment>
<feature type="modified residue" description="N6-(pyridoxal phosphate)lysine" evidence="5">
    <location>
        <position position="257"/>
    </location>
</feature>
<dbReference type="NCBIfam" id="TIGR00707">
    <property type="entry name" value="argD"/>
    <property type="match status" value="1"/>
</dbReference>
<feature type="binding site" evidence="5">
    <location>
        <position position="141"/>
    </location>
    <ligand>
        <name>pyridoxal 5'-phosphate</name>
        <dbReference type="ChEBI" id="CHEBI:597326"/>
    </ligand>
</feature>
<accession>A0A146GDG5</accession>
<dbReference type="GO" id="GO:0003992">
    <property type="term" value="F:N2-acetyl-L-ornithine:2-oxoglutarate 5-aminotransferase activity"/>
    <property type="evidence" value="ECO:0007669"/>
    <property type="project" value="UniProtKB-UniRule"/>
</dbReference>
<dbReference type="GO" id="GO:0005737">
    <property type="term" value="C:cytoplasm"/>
    <property type="evidence" value="ECO:0007669"/>
    <property type="project" value="UniProtKB-SubCell"/>
</dbReference>
<evidence type="ECO:0000256" key="5">
    <source>
        <dbReference type="HAMAP-Rule" id="MF_01107"/>
    </source>
</evidence>
<dbReference type="SUPFAM" id="SSF53383">
    <property type="entry name" value="PLP-dependent transferases"/>
    <property type="match status" value="1"/>
</dbReference>
<keyword evidence="3 5" id="KW-0808">Transferase</keyword>
<comment type="catalytic activity">
    <reaction evidence="5">
        <text>N(2)-acetyl-L-ornithine + 2-oxoglutarate = N-acetyl-L-glutamate 5-semialdehyde + L-glutamate</text>
        <dbReference type="Rhea" id="RHEA:18049"/>
        <dbReference type="ChEBI" id="CHEBI:16810"/>
        <dbReference type="ChEBI" id="CHEBI:29123"/>
        <dbReference type="ChEBI" id="CHEBI:29985"/>
        <dbReference type="ChEBI" id="CHEBI:57805"/>
        <dbReference type="EC" id="2.6.1.11"/>
    </reaction>
</comment>
<evidence type="ECO:0000313" key="7">
    <source>
        <dbReference type="Proteomes" id="UP000076023"/>
    </source>
</evidence>
<dbReference type="InterPro" id="IPR015424">
    <property type="entry name" value="PyrdxlP-dep_Trfase"/>
</dbReference>
<dbReference type="EC" id="2.6.1.11" evidence="5"/>
<sequence>MGNLAVQIMSTLSDLYSEFVMPTYGRFDLEIARGAGSRVWDFDGKEYLDYGAGIAVCSLGHAHPEITETIAKQAATLIHTSNLYKTQPQALLAQRLVGITGPGKVFFGNSGAEANEGLIKLTRKFGSETGRYEILTFLGSFHGRTMAGISATGQEKVKKGFAPLLEGFQHLPFGDIKAVKAAIGPKTAGILLEPVQGEGGIHIAAADFLRQLRQLADEHNLLLLFDEIQCGLGRTGEWCGWRSLAPDIQPDGVSWAKGIANGVPLGAFWASSNRGLCDLLGPGTHGTTYGGNPLVSAVGNKVLEIIERDNLLDNAKARGAQLRDGLLAANHPSIDTVRALGLMLGIELVPGITAIDTVKALMAGGLLTIPAGEKVVRLLPPLNVTPEDTAESLDRILKNLPKA</sequence>
<dbReference type="InParanoid" id="A0A146GDG5"/>
<dbReference type="FunCoup" id="A0A146GDG5">
    <property type="interactions" value="531"/>
</dbReference>
<dbReference type="STRING" id="690879.TSACC_23208"/>
<dbReference type="InterPro" id="IPR050103">
    <property type="entry name" value="Class-III_PLP-dep_AT"/>
</dbReference>
<keyword evidence="7" id="KW-1185">Reference proteome</keyword>
<protein>
    <recommendedName>
        <fullName evidence="5">Acetylornithine aminotransferase</fullName>
        <shortName evidence="5">ACOAT</shortName>
        <ecNumber evidence="5">2.6.1.11</ecNumber>
    </recommendedName>
</protein>
<organism evidence="6 7">
    <name type="scientific">Terrimicrobium sacchariphilum</name>
    <dbReference type="NCBI Taxonomy" id="690879"/>
    <lineage>
        <taxon>Bacteria</taxon>
        <taxon>Pseudomonadati</taxon>
        <taxon>Verrucomicrobiota</taxon>
        <taxon>Terrimicrobiia</taxon>
        <taxon>Terrimicrobiales</taxon>
        <taxon>Terrimicrobiaceae</taxon>
        <taxon>Terrimicrobium</taxon>
    </lineage>
</organism>
<feature type="binding site" evidence="5">
    <location>
        <position position="144"/>
    </location>
    <ligand>
        <name>N(2)-acetyl-L-ornithine</name>
        <dbReference type="ChEBI" id="CHEBI:57805"/>
    </ligand>
</feature>
<dbReference type="Gene3D" id="3.40.640.10">
    <property type="entry name" value="Type I PLP-dependent aspartate aminotransferase-like (Major domain)"/>
    <property type="match status" value="1"/>
</dbReference>
<dbReference type="AlphaFoldDB" id="A0A146GDG5"/>
<comment type="pathway">
    <text evidence="5">Amino-acid biosynthesis; L-arginine biosynthesis; N(2)-acetyl-L-ornithine from L-glutamate: step 4/4.</text>
</comment>
<dbReference type="Pfam" id="PF00202">
    <property type="entry name" value="Aminotran_3"/>
    <property type="match status" value="1"/>
</dbReference>
<dbReference type="Proteomes" id="UP000076023">
    <property type="component" value="Unassembled WGS sequence"/>
</dbReference>
<feature type="binding site" evidence="5">
    <location>
        <begin position="111"/>
        <end position="112"/>
    </location>
    <ligand>
        <name>pyridoxal 5'-phosphate</name>
        <dbReference type="ChEBI" id="CHEBI:597326"/>
    </ligand>
</feature>
<keyword evidence="1 5" id="KW-0032">Aminotransferase</keyword>
<dbReference type="GO" id="GO:0042802">
    <property type="term" value="F:identical protein binding"/>
    <property type="evidence" value="ECO:0007669"/>
    <property type="project" value="TreeGrafter"/>
</dbReference>
<feature type="binding site" evidence="5">
    <location>
        <begin position="226"/>
        <end position="229"/>
    </location>
    <ligand>
        <name>pyridoxal 5'-phosphate</name>
        <dbReference type="ChEBI" id="CHEBI:597326"/>
    </ligand>
</feature>
<dbReference type="PROSITE" id="PS00600">
    <property type="entry name" value="AA_TRANSFER_CLASS_3"/>
    <property type="match status" value="1"/>
</dbReference>
<keyword evidence="5" id="KW-0055">Arginine biosynthesis</keyword>
<name>A0A146GDG5_TERSA</name>
<dbReference type="Gene3D" id="3.90.1150.10">
    <property type="entry name" value="Aspartate Aminotransferase, domain 1"/>
    <property type="match status" value="1"/>
</dbReference>
<feature type="binding site" evidence="5">
    <location>
        <position position="288"/>
    </location>
    <ligand>
        <name>pyridoxal 5'-phosphate</name>
        <dbReference type="ChEBI" id="CHEBI:597326"/>
    </ligand>
</feature>
<evidence type="ECO:0000313" key="6">
    <source>
        <dbReference type="EMBL" id="GAT34774.1"/>
    </source>
</evidence>
<dbReference type="EMBL" id="BDCO01000002">
    <property type="protein sequence ID" value="GAT34774.1"/>
    <property type="molecule type" value="Genomic_DNA"/>
</dbReference>
<dbReference type="PANTHER" id="PTHR11986:SF79">
    <property type="entry name" value="ACETYLORNITHINE AMINOTRANSFERASE, MITOCHONDRIAL"/>
    <property type="match status" value="1"/>
</dbReference>
<evidence type="ECO:0000256" key="3">
    <source>
        <dbReference type="ARBA" id="ARBA00022679"/>
    </source>
</evidence>
<keyword evidence="2 5" id="KW-0028">Amino-acid biosynthesis</keyword>
<evidence type="ECO:0000256" key="1">
    <source>
        <dbReference type="ARBA" id="ARBA00022576"/>
    </source>
</evidence>
<dbReference type="InterPro" id="IPR015421">
    <property type="entry name" value="PyrdxlP-dep_Trfase_major"/>
</dbReference>
<keyword evidence="4 5" id="KW-0663">Pyridoxal phosphate</keyword>
<reference evidence="7" key="1">
    <citation type="journal article" date="2017" name="Genome Announc.">
        <title>Draft Genome Sequence of Terrimicrobium sacchariphilum NM-5T, a Facultative Anaerobic Soil Bacterium of the Class Spartobacteria.</title>
        <authorList>
            <person name="Qiu Y.L."/>
            <person name="Tourlousse D.M."/>
            <person name="Matsuura N."/>
            <person name="Ohashi A."/>
            <person name="Sekiguchi Y."/>
        </authorList>
    </citation>
    <scope>NUCLEOTIDE SEQUENCE [LARGE SCALE GENOMIC DNA]</scope>
    <source>
        <strain evidence="7">NM-5</strain>
    </source>
</reference>
<dbReference type="PIRSF" id="PIRSF000521">
    <property type="entry name" value="Transaminase_4ab_Lys_Orn"/>
    <property type="match status" value="1"/>
</dbReference>
<dbReference type="GO" id="GO:0006526">
    <property type="term" value="P:L-arginine biosynthetic process"/>
    <property type="evidence" value="ECO:0007669"/>
    <property type="project" value="UniProtKB-UniRule"/>
</dbReference>
<comment type="subunit">
    <text evidence="5">Homodimer.</text>
</comment>
<comment type="miscellaneous">
    <text evidence="5">May also have succinyldiaminopimelate aminotransferase activity, thus carrying out the corresponding step in lysine biosynthesis.</text>
</comment>
<comment type="cofactor">
    <cofactor evidence="5">
        <name>pyridoxal 5'-phosphate</name>
        <dbReference type="ChEBI" id="CHEBI:597326"/>
    </cofactor>
    <text evidence="5">Binds 1 pyridoxal phosphate per subunit.</text>
</comment>
<dbReference type="PANTHER" id="PTHR11986">
    <property type="entry name" value="AMINOTRANSFERASE CLASS III"/>
    <property type="match status" value="1"/>
</dbReference>
<feature type="binding site" evidence="5">
    <location>
        <position position="287"/>
    </location>
    <ligand>
        <name>N(2)-acetyl-L-ornithine</name>
        <dbReference type="ChEBI" id="CHEBI:57805"/>
    </ligand>
</feature>